<evidence type="ECO:0000313" key="1">
    <source>
        <dbReference type="EMBL" id="KAJ7090810.1"/>
    </source>
</evidence>
<reference evidence="1" key="1">
    <citation type="submission" date="2023-03" db="EMBL/GenBank/DDBJ databases">
        <title>Massive genome expansion in bonnet fungi (Mycena s.s.) driven by repeated elements and novel gene families across ecological guilds.</title>
        <authorList>
            <consortium name="Lawrence Berkeley National Laboratory"/>
            <person name="Harder C.B."/>
            <person name="Miyauchi S."/>
            <person name="Viragh M."/>
            <person name="Kuo A."/>
            <person name="Thoen E."/>
            <person name="Andreopoulos B."/>
            <person name="Lu D."/>
            <person name="Skrede I."/>
            <person name="Drula E."/>
            <person name="Henrissat B."/>
            <person name="Morin E."/>
            <person name="Kohler A."/>
            <person name="Barry K."/>
            <person name="LaButti K."/>
            <person name="Morin E."/>
            <person name="Salamov A."/>
            <person name="Lipzen A."/>
            <person name="Mereny Z."/>
            <person name="Hegedus B."/>
            <person name="Baldrian P."/>
            <person name="Stursova M."/>
            <person name="Weitz H."/>
            <person name="Taylor A."/>
            <person name="Grigoriev I.V."/>
            <person name="Nagy L.G."/>
            <person name="Martin F."/>
            <person name="Kauserud H."/>
        </authorList>
    </citation>
    <scope>NUCLEOTIDE SEQUENCE</scope>
    <source>
        <strain evidence="1">CBHHK173m</strain>
    </source>
</reference>
<organism evidence="1 2">
    <name type="scientific">Mycena belliarum</name>
    <dbReference type="NCBI Taxonomy" id="1033014"/>
    <lineage>
        <taxon>Eukaryota</taxon>
        <taxon>Fungi</taxon>
        <taxon>Dikarya</taxon>
        <taxon>Basidiomycota</taxon>
        <taxon>Agaricomycotina</taxon>
        <taxon>Agaricomycetes</taxon>
        <taxon>Agaricomycetidae</taxon>
        <taxon>Agaricales</taxon>
        <taxon>Marasmiineae</taxon>
        <taxon>Mycenaceae</taxon>
        <taxon>Mycena</taxon>
    </lineage>
</organism>
<gene>
    <name evidence="1" type="ORF">B0H15DRAFT_246037</name>
</gene>
<dbReference type="Proteomes" id="UP001222325">
    <property type="component" value="Unassembled WGS sequence"/>
</dbReference>
<protein>
    <submittedName>
        <fullName evidence="1">Uncharacterized protein</fullName>
    </submittedName>
</protein>
<accession>A0AAD6U4T6</accession>
<comment type="caution">
    <text evidence="1">The sequence shown here is derived from an EMBL/GenBank/DDBJ whole genome shotgun (WGS) entry which is preliminary data.</text>
</comment>
<dbReference type="EMBL" id="JARJCN010000021">
    <property type="protein sequence ID" value="KAJ7090810.1"/>
    <property type="molecule type" value="Genomic_DNA"/>
</dbReference>
<sequence>MHGDQPPAASSYNAADYFVRDPWPRGHRTHILPLVRLVSLSRLVQLRRPVLGRSKRPLPADVFWVTLTSFLFLSFCPFQWRVRLSDTADQERRSIFVSTYQAEEFHDKLVLCRPQSPIKYSVHGRAPSRQRVEHDFGREIDRIRRCCRICGKYGQGLEICFRDR</sequence>
<keyword evidence="2" id="KW-1185">Reference proteome</keyword>
<proteinExistence type="predicted"/>
<dbReference type="AlphaFoldDB" id="A0AAD6U4T6"/>
<evidence type="ECO:0000313" key="2">
    <source>
        <dbReference type="Proteomes" id="UP001222325"/>
    </source>
</evidence>
<name>A0AAD6U4T6_9AGAR</name>